<keyword evidence="4" id="KW-0808">Transferase</keyword>
<dbReference type="GO" id="GO:0005886">
    <property type="term" value="C:plasma membrane"/>
    <property type="evidence" value="ECO:0007669"/>
    <property type="project" value="UniProtKB-SubCell"/>
</dbReference>
<keyword evidence="5 8" id="KW-0812">Transmembrane</keyword>
<keyword evidence="10" id="KW-1185">Reference proteome</keyword>
<evidence type="ECO:0000256" key="8">
    <source>
        <dbReference type="SAM" id="Phobius"/>
    </source>
</evidence>
<feature type="transmembrane region" description="Helical" evidence="8">
    <location>
        <begin position="172"/>
        <end position="201"/>
    </location>
</feature>
<feature type="transmembrane region" description="Helical" evidence="8">
    <location>
        <begin position="346"/>
        <end position="369"/>
    </location>
</feature>
<feature type="transmembrane region" description="Helical" evidence="8">
    <location>
        <begin position="297"/>
        <end position="317"/>
    </location>
</feature>
<evidence type="ECO:0000256" key="4">
    <source>
        <dbReference type="ARBA" id="ARBA00022679"/>
    </source>
</evidence>
<dbReference type="PATRIC" id="fig|1346791.3.peg.3857"/>
<reference evidence="9 10" key="1">
    <citation type="journal article" date="2013" name="Genome Announc.">
        <title>Draft Genome Sequence of Sphingobium ummariense Strain RL-3, a Hexachlorocyclohexane-Degrading Bacterium.</title>
        <authorList>
            <person name="Kohli P."/>
            <person name="Dua A."/>
            <person name="Sangwan N."/>
            <person name="Oldach P."/>
            <person name="Khurana J.P."/>
            <person name="Lal R."/>
        </authorList>
    </citation>
    <scope>NUCLEOTIDE SEQUENCE [LARGE SCALE GENOMIC DNA]</scope>
    <source>
        <strain evidence="9 10">RL-3</strain>
    </source>
</reference>
<dbReference type="GO" id="GO:0010041">
    <property type="term" value="P:response to iron(III) ion"/>
    <property type="evidence" value="ECO:0007669"/>
    <property type="project" value="TreeGrafter"/>
</dbReference>
<feature type="transmembrane region" description="Helical" evidence="8">
    <location>
        <begin position="142"/>
        <end position="160"/>
    </location>
</feature>
<feature type="transmembrane region" description="Helical" evidence="8">
    <location>
        <begin position="323"/>
        <end position="339"/>
    </location>
</feature>
<feature type="transmembrane region" description="Helical" evidence="8">
    <location>
        <begin position="21"/>
        <end position="40"/>
    </location>
</feature>
<keyword evidence="7 8" id="KW-0472">Membrane</keyword>
<dbReference type="GO" id="GO:0009103">
    <property type="term" value="P:lipopolysaccharide biosynthetic process"/>
    <property type="evidence" value="ECO:0007669"/>
    <property type="project" value="UniProtKB-ARBA"/>
</dbReference>
<gene>
    <name evidence="9" type="ORF">M529_19975</name>
</gene>
<keyword evidence="6 8" id="KW-1133">Transmembrane helix</keyword>
<proteinExistence type="predicted"/>
<evidence type="ECO:0000256" key="3">
    <source>
        <dbReference type="ARBA" id="ARBA00022676"/>
    </source>
</evidence>
<dbReference type="RefSeq" id="WP_021319588.1">
    <property type="nucleotide sequence ID" value="NZ_AUWY01000120.1"/>
</dbReference>
<comment type="caution">
    <text evidence="9">The sequence shown here is derived from an EMBL/GenBank/DDBJ whole genome shotgun (WGS) entry which is preliminary data.</text>
</comment>
<dbReference type="OrthoDB" id="559425at2"/>
<dbReference type="InterPro" id="IPR050297">
    <property type="entry name" value="LipidA_mod_glycosyltrf_83"/>
</dbReference>
<evidence type="ECO:0000256" key="7">
    <source>
        <dbReference type="ARBA" id="ARBA00023136"/>
    </source>
</evidence>
<name>T0IP66_9SPHN</name>
<protein>
    <submittedName>
        <fullName evidence="9">Uncharacterized protein</fullName>
    </submittedName>
</protein>
<dbReference type="STRING" id="1346791.M529_19975"/>
<evidence type="ECO:0000256" key="2">
    <source>
        <dbReference type="ARBA" id="ARBA00022475"/>
    </source>
</evidence>
<dbReference type="eggNOG" id="COG5305">
    <property type="taxonomic scope" value="Bacteria"/>
</dbReference>
<dbReference type="Proteomes" id="UP000015523">
    <property type="component" value="Unassembled WGS sequence"/>
</dbReference>
<dbReference type="AlphaFoldDB" id="T0IP66"/>
<dbReference type="PANTHER" id="PTHR33908:SF3">
    <property type="entry name" value="UNDECAPRENYL PHOSPHATE-ALPHA-4-AMINO-4-DEOXY-L-ARABINOSE ARABINOSYL TRANSFERASE"/>
    <property type="match status" value="1"/>
</dbReference>
<organism evidence="9 10">
    <name type="scientific">Sphingobium ummariense RL-3</name>
    <dbReference type="NCBI Taxonomy" id="1346791"/>
    <lineage>
        <taxon>Bacteria</taxon>
        <taxon>Pseudomonadati</taxon>
        <taxon>Pseudomonadota</taxon>
        <taxon>Alphaproteobacteria</taxon>
        <taxon>Sphingomonadales</taxon>
        <taxon>Sphingomonadaceae</taxon>
        <taxon>Sphingobium</taxon>
    </lineage>
</organism>
<feature type="transmembrane region" description="Helical" evidence="8">
    <location>
        <begin position="213"/>
        <end position="232"/>
    </location>
</feature>
<evidence type="ECO:0000256" key="6">
    <source>
        <dbReference type="ARBA" id="ARBA00022989"/>
    </source>
</evidence>
<keyword evidence="3" id="KW-0328">Glycosyltransferase</keyword>
<evidence type="ECO:0000256" key="5">
    <source>
        <dbReference type="ARBA" id="ARBA00022692"/>
    </source>
</evidence>
<evidence type="ECO:0000256" key="1">
    <source>
        <dbReference type="ARBA" id="ARBA00004651"/>
    </source>
</evidence>
<comment type="subcellular location">
    <subcellularLocation>
        <location evidence="1">Cell membrane</location>
        <topology evidence="1">Multi-pass membrane protein</topology>
    </subcellularLocation>
</comment>
<evidence type="ECO:0000313" key="10">
    <source>
        <dbReference type="Proteomes" id="UP000015523"/>
    </source>
</evidence>
<dbReference type="EMBL" id="AUWY01000120">
    <property type="protein sequence ID" value="EQB30625.1"/>
    <property type="molecule type" value="Genomic_DNA"/>
</dbReference>
<dbReference type="GO" id="GO:0016763">
    <property type="term" value="F:pentosyltransferase activity"/>
    <property type="evidence" value="ECO:0007669"/>
    <property type="project" value="TreeGrafter"/>
</dbReference>
<feature type="transmembrane region" description="Helical" evidence="8">
    <location>
        <begin position="264"/>
        <end position="285"/>
    </location>
</feature>
<keyword evidence="2" id="KW-1003">Cell membrane</keyword>
<feature type="transmembrane region" description="Helical" evidence="8">
    <location>
        <begin position="94"/>
        <end position="113"/>
    </location>
</feature>
<accession>T0IP66</accession>
<sequence length="505" mass="55396">MADLALPLWPSRAPSDLQRDLLPLLCWTALAIGLACRLLAGIDAPLWLDETFSAAIASQQSLHGLVRWMLTELSGPTYYSLLYLWEKIVGNGNVALRLPSLAMSIATPLLILWRGHPDRQVRIIWAAVTALSVIGFDSATQARPYALLFLLSTVQAIAFVRLMDSPRTATALLWTAISALMVLTHYHAAVICGLQGIAYLAVCRSRALRTWPALLPLLPMVLWMAWHLPFIFSYSGTDAVWYGTLGLDALWLIPSLLTGLTWPGVILLAAMLGSFVFDMIAAFRGRDRWPYSAGETALVASGMLAIAIVMGIGFLIPSFTARYVLPYVPALLAGVALWARRMAKPVPMIAAPLLCMMIGSAAAQLAGYIRDPQADIRYVFNFEQPSAWIARHGADRLVFLWDSPTAVLDDPDGHIASVGGFFLHRAGIPAQVVVPRWPRTGDPNRLLLDVAGNTPRTAILWAYDASVPRTRGRTHPSRIQQIDGAWDCRDFGRPPIAVIACVRRH</sequence>
<evidence type="ECO:0000313" key="9">
    <source>
        <dbReference type="EMBL" id="EQB30625.1"/>
    </source>
</evidence>
<dbReference type="PANTHER" id="PTHR33908">
    <property type="entry name" value="MANNOSYLTRANSFERASE YKCB-RELATED"/>
    <property type="match status" value="1"/>
</dbReference>